<feature type="short sequence motif" description="DGA/G" evidence="4">
    <location>
        <begin position="226"/>
        <end position="228"/>
    </location>
</feature>
<dbReference type="AlphaFoldDB" id="A0A0A7PEX4"/>
<proteinExistence type="predicted"/>
<dbReference type="KEGG" id="sphk:SKP52_08050"/>
<evidence type="ECO:0000256" key="2">
    <source>
        <dbReference type="ARBA" id="ARBA00022963"/>
    </source>
</evidence>
<dbReference type="Gene3D" id="3.40.1090.10">
    <property type="entry name" value="Cytosolic phospholipase A2 catalytic domain"/>
    <property type="match status" value="2"/>
</dbReference>
<accession>A0A0A7PEX4</accession>
<dbReference type="InterPro" id="IPR021095">
    <property type="entry name" value="DUF3734"/>
</dbReference>
<dbReference type="Proteomes" id="UP000030907">
    <property type="component" value="Chromosome"/>
</dbReference>
<dbReference type="PROSITE" id="PS51635">
    <property type="entry name" value="PNPLA"/>
    <property type="match status" value="1"/>
</dbReference>
<feature type="active site" description="Nucleophile" evidence="4">
    <location>
        <position position="66"/>
    </location>
</feature>
<dbReference type="Pfam" id="PF12536">
    <property type="entry name" value="DUF3734"/>
    <property type="match status" value="1"/>
</dbReference>
<protein>
    <submittedName>
        <fullName evidence="6">Patatin</fullName>
    </submittedName>
</protein>
<dbReference type="GO" id="GO:0016042">
    <property type="term" value="P:lipid catabolic process"/>
    <property type="evidence" value="ECO:0007669"/>
    <property type="project" value="UniProtKB-UniRule"/>
</dbReference>
<name>A0A0A7PEX4_9SPHN</name>
<dbReference type="InterPro" id="IPR002641">
    <property type="entry name" value="PNPLA_dom"/>
</dbReference>
<organism evidence="6 7">
    <name type="scientific">Sphingopyxis fribergensis</name>
    <dbReference type="NCBI Taxonomy" id="1515612"/>
    <lineage>
        <taxon>Bacteria</taxon>
        <taxon>Pseudomonadati</taxon>
        <taxon>Pseudomonadota</taxon>
        <taxon>Alphaproteobacteria</taxon>
        <taxon>Sphingomonadales</taxon>
        <taxon>Sphingomonadaceae</taxon>
        <taxon>Sphingopyxis</taxon>
    </lineage>
</organism>
<evidence type="ECO:0000256" key="3">
    <source>
        <dbReference type="ARBA" id="ARBA00023098"/>
    </source>
</evidence>
<feature type="short sequence motif" description="GXSXG" evidence="4">
    <location>
        <begin position="64"/>
        <end position="68"/>
    </location>
</feature>
<dbReference type="PANTHER" id="PTHR14226:SF57">
    <property type="entry name" value="BLR7027 PROTEIN"/>
    <property type="match status" value="1"/>
</dbReference>
<dbReference type="RefSeq" id="WP_148309059.1">
    <property type="nucleotide sequence ID" value="NZ_CP009122.1"/>
</dbReference>
<evidence type="ECO:0000256" key="1">
    <source>
        <dbReference type="ARBA" id="ARBA00022801"/>
    </source>
</evidence>
<evidence type="ECO:0000256" key="4">
    <source>
        <dbReference type="PROSITE-ProRule" id="PRU01161"/>
    </source>
</evidence>
<feature type="short sequence motif" description="GXGXXG" evidence="4">
    <location>
        <begin position="37"/>
        <end position="42"/>
    </location>
</feature>
<dbReference type="OrthoDB" id="9807112at2"/>
<dbReference type="CDD" id="cd07209">
    <property type="entry name" value="Pat_hypo_Ecoli_Z1214_like"/>
    <property type="match status" value="1"/>
</dbReference>
<evidence type="ECO:0000313" key="7">
    <source>
        <dbReference type="Proteomes" id="UP000030907"/>
    </source>
</evidence>
<feature type="domain" description="PNPLA" evidence="5">
    <location>
        <begin position="33"/>
        <end position="239"/>
    </location>
</feature>
<dbReference type="STRING" id="1515612.SKP52_08050"/>
<keyword evidence="2 4" id="KW-0442">Lipid degradation</keyword>
<dbReference type="InterPro" id="IPR016035">
    <property type="entry name" value="Acyl_Trfase/lysoPLipase"/>
</dbReference>
<dbReference type="GO" id="GO:0016787">
    <property type="term" value="F:hydrolase activity"/>
    <property type="evidence" value="ECO:0007669"/>
    <property type="project" value="UniProtKB-UniRule"/>
</dbReference>
<gene>
    <name evidence="6" type="ORF">SKP52_08050</name>
</gene>
<sequence length="394" mass="44110">MTGPTQVRDANYFDPNATPRIDEITAKYDRVALILQGGGALGAYQVGVYKALGEAGAEPDWISGVSIGAINAAIIAGNRPADRIDRLEQFWSTVSGRTLWSDHLPEWDVFRQFRNRMSAMLTLTGGAPGFFAPRQPNPWMLPPGAPGATSFYDSNALRETLEKLVDFDILNNGEKRISLGAVKVRTGNLTFFDSANMRLGPEHVMASGALPPGLPSVKIDGEDYWDGGLVSNTPLQHLLAQEQEMKSLVFQVDLFSARGMLPRDMDDVLTRQKDILYSSRTRQNTDSYRHIHDLKLQLREALKRIPPDQLTALEKIQLQRSSVPASVNIIHLIYQQKTYESQAKDYEFSEVSMREHIAAGFEDTRKTLHHGQWLEPLLTDECIVVHDVHRDEAE</sequence>
<reference evidence="6 7" key="1">
    <citation type="journal article" date="2015" name="Int. J. Syst. Evol. Microbiol.">
        <title>Description of Sphingopyxis fribergensis sp. nov. - a soil bacterium with the ability to degrade styrene and phenylacetic acid.</title>
        <authorList>
            <person name="Oelschlagel M."/>
            <person name="Ruckert C."/>
            <person name="Kalinowski J."/>
            <person name="Schmidt G."/>
            <person name="Schlomann M."/>
            <person name="Tischler D."/>
        </authorList>
    </citation>
    <scope>NUCLEOTIDE SEQUENCE [LARGE SCALE GENOMIC DNA]</scope>
    <source>
        <strain evidence="6 7">Kp5.2</strain>
    </source>
</reference>
<keyword evidence="7" id="KW-1185">Reference proteome</keyword>
<keyword evidence="3 4" id="KW-0443">Lipid metabolism</keyword>
<dbReference type="HOGENOM" id="CLU_042894_0_0_5"/>
<dbReference type="InterPro" id="IPR050301">
    <property type="entry name" value="NTE"/>
</dbReference>
<evidence type="ECO:0000313" key="6">
    <source>
        <dbReference type="EMBL" id="AJA08529.1"/>
    </source>
</evidence>
<keyword evidence="1 4" id="KW-0378">Hydrolase</keyword>
<feature type="active site" description="Proton acceptor" evidence="4">
    <location>
        <position position="226"/>
    </location>
</feature>
<evidence type="ECO:0000259" key="5">
    <source>
        <dbReference type="PROSITE" id="PS51635"/>
    </source>
</evidence>
<dbReference type="Pfam" id="PF01734">
    <property type="entry name" value="Patatin"/>
    <property type="match status" value="1"/>
</dbReference>
<dbReference type="EMBL" id="CP009122">
    <property type="protein sequence ID" value="AJA08529.1"/>
    <property type="molecule type" value="Genomic_DNA"/>
</dbReference>
<dbReference type="SUPFAM" id="SSF52151">
    <property type="entry name" value="FabD/lysophospholipase-like"/>
    <property type="match status" value="1"/>
</dbReference>
<dbReference type="PANTHER" id="PTHR14226">
    <property type="entry name" value="NEUROPATHY TARGET ESTERASE/SWISS CHEESE D.MELANOGASTER"/>
    <property type="match status" value="1"/>
</dbReference>